<evidence type="ECO:0000256" key="2">
    <source>
        <dbReference type="SAM" id="MobiDB-lite"/>
    </source>
</evidence>
<protein>
    <submittedName>
        <fullName evidence="4">Vegetative incompatibility het-e-1</fullName>
    </submittedName>
</protein>
<keyword evidence="1" id="KW-0677">Repeat</keyword>
<dbReference type="Proteomes" id="UP000266152">
    <property type="component" value="Unassembled WGS sequence"/>
</dbReference>
<gene>
    <name evidence="4" type="ORF">FSPOR_3143</name>
</gene>
<sequence length="737" mass="82080">MLQRQLRTLKAFQQGSQRYPEVCSASVSLPLDRVSRRTETTENAAPVLRPQPQDEPEIQPTIISQTIPTDSSVSDNDDTLRKHQEELRPLWKEAIQKVEDSRDGGKLNEVLQNQKQINTGDSKEELTNLLSELEGEMERVGLKGKMADAIGKVVPHLNRIAIVGDVAVSANPNPAALPWAVVRFLLLSITAGEDIRAKIVEGIAEIVILVFECSVYQELYLAAEAAKSLSTAKSLRKVVVEALSQCIRFLALALCEQRAVAKALTGAFRLEDFSGYLKDLQKAKLQLHDAGLLCEMYHRSQDRDLLEDLHKLIIDMRNGSNQRLEQEAKSKLKDLLIDPTDASDHIYHPDNSYCLEGTRQTVLQDIYSWTEEAGSPTICWLPGPAGSGKSTISRTVARDLKGQCLGGCFFFKKGAGNRANGRTLFSIIAYQLALNFPPVRQHIIDAVQEDPSSVMRSMDDQWRTLVREPLDKVQDKEIMRKVVLVVDALDECEEDDQQCVLAILTNCPDVLKVFITSRPEFDIVSHFAYQQRLHKELALHRVKMGEIESDITSFLKHHIKDLISKYNGCSSQKNLRLSNDWPGSKRFQALVKRSVPLFIAAATFIRMIKDVSWTGSLDSKLDFIIKEDNHVGSPYEAIYKPVLNLIAKGAPDEARGTAHDGFTHIIGSVVLLASPLSIVSLAVLLDVEIHDVTGQVNPLRSVLEVPRDGGPIKLGQSLDSFEFGKEMLETPEGRAET</sequence>
<dbReference type="Gene3D" id="3.40.50.300">
    <property type="entry name" value="P-loop containing nucleotide triphosphate hydrolases"/>
    <property type="match status" value="1"/>
</dbReference>
<dbReference type="STRING" id="5514.A0A395SI33"/>
<organism evidence="4 5">
    <name type="scientific">Fusarium sporotrichioides</name>
    <dbReference type="NCBI Taxonomy" id="5514"/>
    <lineage>
        <taxon>Eukaryota</taxon>
        <taxon>Fungi</taxon>
        <taxon>Dikarya</taxon>
        <taxon>Ascomycota</taxon>
        <taxon>Pezizomycotina</taxon>
        <taxon>Sordariomycetes</taxon>
        <taxon>Hypocreomycetidae</taxon>
        <taxon>Hypocreales</taxon>
        <taxon>Nectriaceae</taxon>
        <taxon>Fusarium</taxon>
    </lineage>
</organism>
<feature type="region of interest" description="Disordered" evidence="2">
    <location>
        <begin position="35"/>
        <end position="55"/>
    </location>
</feature>
<evidence type="ECO:0000259" key="3">
    <source>
        <dbReference type="Pfam" id="PF24883"/>
    </source>
</evidence>
<comment type="caution">
    <text evidence="4">The sequence shown here is derived from an EMBL/GenBank/DDBJ whole genome shotgun (WGS) entry which is preliminary data.</text>
</comment>
<evidence type="ECO:0000313" key="5">
    <source>
        <dbReference type="Proteomes" id="UP000266152"/>
    </source>
</evidence>
<accession>A0A395SI33</accession>
<dbReference type="InterPro" id="IPR027417">
    <property type="entry name" value="P-loop_NTPase"/>
</dbReference>
<reference evidence="4 5" key="1">
    <citation type="journal article" date="2018" name="PLoS Pathog.">
        <title>Evolution of structural diversity of trichothecenes, a family of toxins produced by plant pathogenic and entomopathogenic fungi.</title>
        <authorList>
            <person name="Proctor R.H."/>
            <person name="McCormick S.P."/>
            <person name="Kim H.S."/>
            <person name="Cardoza R.E."/>
            <person name="Stanley A.M."/>
            <person name="Lindo L."/>
            <person name="Kelly A."/>
            <person name="Brown D.W."/>
            <person name="Lee T."/>
            <person name="Vaughan M.M."/>
            <person name="Alexander N.J."/>
            <person name="Busman M."/>
            <person name="Gutierrez S."/>
        </authorList>
    </citation>
    <scope>NUCLEOTIDE SEQUENCE [LARGE SCALE GENOMIC DNA]</scope>
    <source>
        <strain evidence="4 5">NRRL 3299</strain>
    </source>
</reference>
<dbReference type="Pfam" id="PF24883">
    <property type="entry name" value="NPHP3_N"/>
    <property type="match status" value="1"/>
</dbReference>
<feature type="domain" description="Nephrocystin 3-like N-terminal" evidence="3">
    <location>
        <begin position="357"/>
        <end position="518"/>
    </location>
</feature>
<name>A0A395SI33_FUSSP</name>
<dbReference type="PANTHER" id="PTHR10039">
    <property type="entry name" value="AMELOGENIN"/>
    <property type="match status" value="1"/>
</dbReference>
<dbReference type="EMBL" id="PXOF01000039">
    <property type="protein sequence ID" value="RGP71777.1"/>
    <property type="molecule type" value="Genomic_DNA"/>
</dbReference>
<dbReference type="InterPro" id="IPR056884">
    <property type="entry name" value="NPHP3-like_N"/>
</dbReference>
<proteinExistence type="predicted"/>
<evidence type="ECO:0000313" key="4">
    <source>
        <dbReference type="EMBL" id="RGP71777.1"/>
    </source>
</evidence>
<keyword evidence="5" id="KW-1185">Reference proteome</keyword>
<dbReference type="AlphaFoldDB" id="A0A395SI33"/>
<evidence type="ECO:0000256" key="1">
    <source>
        <dbReference type="ARBA" id="ARBA00022737"/>
    </source>
</evidence>
<dbReference type="SUPFAM" id="SSF52540">
    <property type="entry name" value="P-loop containing nucleoside triphosphate hydrolases"/>
    <property type="match status" value="1"/>
</dbReference>